<gene>
    <name evidence="1" type="ORF">BOTCAL_0238g00130</name>
</gene>
<proteinExistence type="predicted"/>
<evidence type="ECO:0000313" key="1">
    <source>
        <dbReference type="EMBL" id="TEY54708.1"/>
    </source>
</evidence>
<keyword evidence="2" id="KW-1185">Reference proteome</keyword>
<dbReference type="AlphaFoldDB" id="A0A4Y8CZI2"/>
<dbReference type="Proteomes" id="UP000297299">
    <property type="component" value="Unassembled WGS sequence"/>
</dbReference>
<accession>A0A4Y8CZI2</accession>
<name>A0A4Y8CZI2_9HELO</name>
<protein>
    <submittedName>
        <fullName evidence="1">Uncharacterized protein</fullName>
    </submittedName>
</protein>
<organism evidence="1 2">
    <name type="scientific">Botryotinia calthae</name>
    <dbReference type="NCBI Taxonomy" id="38488"/>
    <lineage>
        <taxon>Eukaryota</taxon>
        <taxon>Fungi</taxon>
        <taxon>Dikarya</taxon>
        <taxon>Ascomycota</taxon>
        <taxon>Pezizomycotina</taxon>
        <taxon>Leotiomycetes</taxon>
        <taxon>Helotiales</taxon>
        <taxon>Sclerotiniaceae</taxon>
        <taxon>Botryotinia</taxon>
    </lineage>
</organism>
<dbReference type="OrthoDB" id="3536823at2759"/>
<reference evidence="1 2" key="1">
    <citation type="submission" date="2017-11" db="EMBL/GenBank/DDBJ databases">
        <title>Comparative genomics of Botrytis spp.</title>
        <authorList>
            <person name="Valero-Jimenez C.A."/>
            <person name="Tapia P."/>
            <person name="Veloso J."/>
            <person name="Silva-Moreno E."/>
            <person name="Staats M."/>
            <person name="Valdes J.H."/>
            <person name="Van Kan J.A.L."/>
        </authorList>
    </citation>
    <scope>NUCLEOTIDE SEQUENCE [LARGE SCALE GENOMIC DNA]</scope>
    <source>
        <strain evidence="1 2">MUCL2830</strain>
    </source>
</reference>
<sequence length="276" mass="31162">MTQTNRVPYHSCKYNQNLPWLDQASPSSIYFQSRQEDSNREEPISQFIFPTNTCDYQLDLDDELVSSLDVVGCSTNHCCRNRSANAEISDYNEHNIEQVQAPTSRSLLGIIDVPTNLGGLNFVDFELFDSQGEEYEKFDDPWLEPSISIGSPKLQFNDCQSCKSFNTFDTPRSSELSLSQEDFCSPPPNSVNNSWSMSNESMILFPTPYPGDHLGTSKSDFIVGVGQWMCGTMVEPNDLENESKILRNTENNTTSQPSQATDEKIDSFELIFYGVE</sequence>
<evidence type="ECO:0000313" key="2">
    <source>
        <dbReference type="Proteomes" id="UP000297299"/>
    </source>
</evidence>
<comment type="caution">
    <text evidence="1">The sequence shown here is derived from an EMBL/GenBank/DDBJ whole genome shotgun (WGS) entry which is preliminary data.</text>
</comment>
<dbReference type="EMBL" id="PHWZ01000238">
    <property type="protein sequence ID" value="TEY54708.1"/>
    <property type="molecule type" value="Genomic_DNA"/>
</dbReference>